<dbReference type="EMBL" id="BGPR01015149">
    <property type="protein sequence ID" value="GBN68186.1"/>
    <property type="molecule type" value="Genomic_DNA"/>
</dbReference>
<reference evidence="1 2" key="1">
    <citation type="journal article" date="2019" name="Sci. Rep.">
        <title>Orb-weaving spider Araneus ventricosus genome elucidates the spidroin gene catalogue.</title>
        <authorList>
            <person name="Kono N."/>
            <person name="Nakamura H."/>
            <person name="Ohtoshi R."/>
            <person name="Moran D.A.P."/>
            <person name="Shinohara A."/>
            <person name="Yoshida Y."/>
            <person name="Fujiwara M."/>
            <person name="Mori M."/>
            <person name="Tomita M."/>
            <person name="Arakawa K."/>
        </authorList>
    </citation>
    <scope>NUCLEOTIDE SEQUENCE [LARGE SCALE GENOMIC DNA]</scope>
</reference>
<dbReference type="SUPFAM" id="SSF56672">
    <property type="entry name" value="DNA/RNA polymerases"/>
    <property type="match status" value="1"/>
</dbReference>
<accession>A0A4Y2QY79</accession>
<dbReference type="PANTHER" id="PTHR19446">
    <property type="entry name" value="REVERSE TRANSCRIPTASES"/>
    <property type="match status" value="1"/>
</dbReference>
<organism evidence="1 2">
    <name type="scientific">Araneus ventricosus</name>
    <name type="common">Orbweaver spider</name>
    <name type="synonym">Epeira ventricosa</name>
    <dbReference type="NCBI Taxonomy" id="182803"/>
    <lineage>
        <taxon>Eukaryota</taxon>
        <taxon>Metazoa</taxon>
        <taxon>Ecdysozoa</taxon>
        <taxon>Arthropoda</taxon>
        <taxon>Chelicerata</taxon>
        <taxon>Arachnida</taxon>
        <taxon>Araneae</taxon>
        <taxon>Araneomorphae</taxon>
        <taxon>Entelegynae</taxon>
        <taxon>Araneoidea</taxon>
        <taxon>Araneidae</taxon>
        <taxon>Araneus</taxon>
    </lineage>
</organism>
<dbReference type="Proteomes" id="UP000499080">
    <property type="component" value="Unassembled WGS sequence"/>
</dbReference>
<evidence type="ECO:0000313" key="2">
    <source>
        <dbReference type="Proteomes" id="UP000499080"/>
    </source>
</evidence>
<dbReference type="AlphaFoldDB" id="A0A4Y2QY79"/>
<dbReference type="GO" id="GO:0003964">
    <property type="term" value="F:RNA-directed DNA polymerase activity"/>
    <property type="evidence" value="ECO:0007669"/>
    <property type="project" value="UniProtKB-KW"/>
</dbReference>
<keyword evidence="1" id="KW-0808">Transferase</keyword>
<evidence type="ECO:0000313" key="1">
    <source>
        <dbReference type="EMBL" id="GBN68186.1"/>
    </source>
</evidence>
<proteinExistence type="predicted"/>
<keyword evidence="2" id="KW-1185">Reference proteome</keyword>
<keyword evidence="1" id="KW-0695">RNA-directed DNA polymerase</keyword>
<dbReference type="InterPro" id="IPR043502">
    <property type="entry name" value="DNA/RNA_pol_sf"/>
</dbReference>
<comment type="caution">
    <text evidence="1">The sequence shown here is derived from an EMBL/GenBank/DDBJ whole genome shotgun (WGS) entry which is preliminary data.</text>
</comment>
<protein>
    <submittedName>
        <fullName evidence="1">Putative RNA-directed DNA polymerase from transposon BS</fullName>
    </submittedName>
</protein>
<keyword evidence="1" id="KW-0548">Nucleotidyltransferase</keyword>
<name>A0A4Y2QY79_ARAVE</name>
<dbReference type="OrthoDB" id="6437545at2759"/>
<sequence length="223" mass="25719">MAYYTKNISLSLVERLSQSVVKGKQTTKHSYVRFACPIRALQSYNGTLLEYSLRKQFEPNTEPIFDNPVLPGKVKEAVENYINTPHNNNLSPATASEISDFIKTLKPNKTPELDQITNRMLKNLPLKFILYLTFLMNVIMQNCYFPKCWKTAVVIPIPKPNFDLTLPQNYRPISLLSCMSKVFESVLLKRLNQFLDDNNIITSEQFGFRKIFRPITSSSELQN</sequence>
<gene>
    <name evidence="1" type="primary">RTase_362</name>
    <name evidence="1" type="ORF">AVEN_251325_1</name>
</gene>